<dbReference type="GO" id="GO:0006260">
    <property type="term" value="P:DNA replication"/>
    <property type="evidence" value="ECO:0007669"/>
    <property type="project" value="UniProtKB-KW"/>
</dbReference>
<organism evidence="5 6">
    <name type="scientific">Acer negundo</name>
    <name type="common">Box elder</name>
    <dbReference type="NCBI Taxonomy" id="4023"/>
    <lineage>
        <taxon>Eukaryota</taxon>
        <taxon>Viridiplantae</taxon>
        <taxon>Streptophyta</taxon>
        <taxon>Embryophyta</taxon>
        <taxon>Tracheophyta</taxon>
        <taxon>Spermatophyta</taxon>
        <taxon>Magnoliopsida</taxon>
        <taxon>eudicotyledons</taxon>
        <taxon>Gunneridae</taxon>
        <taxon>Pentapetalae</taxon>
        <taxon>rosids</taxon>
        <taxon>malvids</taxon>
        <taxon>Sapindales</taxon>
        <taxon>Sapindaceae</taxon>
        <taxon>Hippocastanoideae</taxon>
        <taxon>Acereae</taxon>
        <taxon>Acer</taxon>
    </lineage>
</organism>
<dbReference type="GO" id="GO:0005524">
    <property type="term" value="F:ATP binding"/>
    <property type="evidence" value="ECO:0007669"/>
    <property type="project" value="InterPro"/>
</dbReference>
<dbReference type="Pfam" id="PF13091">
    <property type="entry name" value="PLDc_2"/>
    <property type="match status" value="1"/>
</dbReference>
<dbReference type="SUPFAM" id="SSF48019">
    <property type="entry name" value="post-AAA+ oligomerization domain-like"/>
    <property type="match status" value="1"/>
</dbReference>
<dbReference type="InterPro" id="IPR050874">
    <property type="entry name" value="Diverse_PLD-related"/>
</dbReference>
<feature type="compositionally biased region" description="Acidic residues" evidence="2">
    <location>
        <begin position="433"/>
        <end position="446"/>
    </location>
</feature>
<name>A0AAD5JA67_ACENE</name>
<evidence type="ECO:0000259" key="4">
    <source>
        <dbReference type="PROSITE" id="PS50035"/>
    </source>
</evidence>
<feature type="domain" description="PLD phosphodiesterase" evidence="4">
    <location>
        <begin position="286"/>
        <end position="312"/>
    </location>
</feature>
<dbReference type="AlphaFoldDB" id="A0AAD5JA67"/>
<evidence type="ECO:0000313" key="5">
    <source>
        <dbReference type="EMBL" id="KAI9192234.1"/>
    </source>
</evidence>
<feature type="region of interest" description="Disordered" evidence="2">
    <location>
        <begin position="469"/>
        <end position="498"/>
    </location>
</feature>
<reference evidence="5" key="2">
    <citation type="submission" date="2023-02" db="EMBL/GenBank/DDBJ databases">
        <authorList>
            <person name="Swenson N.G."/>
            <person name="Wegrzyn J.L."/>
            <person name="Mcevoy S.L."/>
        </authorList>
    </citation>
    <scope>NUCLEOTIDE SEQUENCE</scope>
    <source>
        <strain evidence="5">91603</strain>
        <tissue evidence="5">Leaf</tissue>
    </source>
</reference>
<dbReference type="EMBL" id="JAJSOW010000004">
    <property type="protein sequence ID" value="KAI9192234.1"/>
    <property type="molecule type" value="Genomic_DNA"/>
</dbReference>
<dbReference type="InterPro" id="IPR008921">
    <property type="entry name" value="DNA_pol3_clamp-load_cplx_C"/>
</dbReference>
<keyword evidence="6" id="KW-1185">Reference proteome</keyword>
<feature type="chain" id="PRO_5042283145" description="PLD phosphodiesterase domain-containing protein" evidence="3">
    <location>
        <begin position="27"/>
        <end position="571"/>
    </location>
</feature>
<feature type="region of interest" description="Disordered" evidence="2">
    <location>
        <begin position="415"/>
        <end position="451"/>
    </location>
</feature>
<feature type="domain" description="PLD phosphodiesterase" evidence="4">
    <location>
        <begin position="162"/>
        <end position="189"/>
    </location>
</feature>
<dbReference type="SUPFAM" id="SSF56024">
    <property type="entry name" value="Phospholipase D/nuclease"/>
    <property type="match status" value="1"/>
</dbReference>
<evidence type="ECO:0000313" key="6">
    <source>
        <dbReference type="Proteomes" id="UP001064489"/>
    </source>
</evidence>
<dbReference type="InterPro" id="IPR025202">
    <property type="entry name" value="PLD-like_dom"/>
</dbReference>
<comment type="caution">
    <text evidence="5">The sequence shown here is derived from an EMBL/GenBank/DDBJ whole genome shotgun (WGS) entry which is preliminary data.</text>
</comment>
<dbReference type="CDD" id="cd09106">
    <property type="entry name" value="PLDc_vPLD3_4_5_like_1"/>
    <property type="match status" value="1"/>
</dbReference>
<dbReference type="SMART" id="SM00155">
    <property type="entry name" value="PLDc"/>
    <property type="match status" value="2"/>
</dbReference>
<dbReference type="InterPro" id="IPR013725">
    <property type="entry name" value="DNA_replication_fac_RFC1_C"/>
</dbReference>
<feature type="signal peptide" evidence="3">
    <location>
        <begin position="1"/>
        <end position="26"/>
    </location>
</feature>
<keyword evidence="3" id="KW-0732">Signal</keyword>
<dbReference type="PROSITE" id="PS50035">
    <property type="entry name" value="PLD"/>
    <property type="match status" value="2"/>
</dbReference>
<evidence type="ECO:0000256" key="2">
    <source>
        <dbReference type="SAM" id="MobiDB-lite"/>
    </source>
</evidence>
<dbReference type="GO" id="GO:0005663">
    <property type="term" value="C:DNA replication factor C complex"/>
    <property type="evidence" value="ECO:0007669"/>
    <property type="project" value="InterPro"/>
</dbReference>
<accession>A0AAD5JA67</accession>
<dbReference type="Proteomes" id="UP001064489">
    <property type="component" value="Chromosome 6"/>
</dbReference>
<evidence type="ECO:0000256" key="3">
    <source>
        <dbReference type="SAM" id="SignalP"/>
    </source>
</evidence>
<dbReference type="GO" id="GO:0003689">
    <property type="term" value="F:DNA clamp loader activity"/>
    <property type="evidence" value="ECO:0007669"/>
    <property type="project" value="InterPro"/>
</dbReference>
<dbReference type="PANTHER" id="PTHR10185">
    <property type="entry name" value="PHOSPHOLIPASE D - RELATED"/>
    <property type="match status" value="1"/>
</dbReference>
<dbReference type="InterPro" id="IPR001736">
    <property type="entry name" value="PLipase_D/transphosphatidylase"/>
</dbReference>
<sequence>MKPRYIFVTLSLYVFLLANLSLPSSASSSTKCKAWLVQSIPTDMPHLSQVSGVLSTGNVLKWLAGNSTKRLDIIAQYWQLLAHPDDPRSGGFGYSKQDMQRFGSQEGFDVHESLEDAADRNIRIRLQQHSGVYPDYTSEPLNLASGRPNVENVTLLLSDWWGSGIVHAKVWISDRRDAYIGSANNDWKSLIQVKEVGIYIVDCPKIVKKMEAYFDNLHLLILRIIQELYRITSGRVIEESLADRIFSTLKIGARKVEIKYYMVPGYNMTGPATHNGTSTGNIYPGYTRVNHGKFAVSDVRAHIGTSNLGERNFNRFGGWLGKNSTTGENVRLLEDLHVHLLASRESSSGKGTIRLEYLTPILKQLTNPLRLLPKDEAVKKVVEFMNVYSINPEDFDTIVELSKFQAPKKRIAAILEPSDDKIGEENGDVLAGSDEENSSDTEDQGDDATKSKKLQTELQSLNSKGVQVQLELKETKNSSTKKKQAGRGKGGSAASASSEKKGSLNFSINAIESTQAQPSSTSGCISTSISDVKWWCSGLFFNVSGAAAATAFMEEDVDHDRKKALNDCIKL</sequence>
<protein>
    <recommendedName>
        <fullName evidence="4">PLD phosphodiesterase domain-containing protein</fullName>
    </recommendedName>
</protein>
<gene>
    <name evidence="5" type="ORF">LWI28_019842</name>
</gene>
<evidence type="ECO:0000256" key="1">
    <source>
        <dbReference type="ARBA" id="ARBA00022705"/>
    </source>
</evidence>
<proteinExistence type="predicted"/>
<dbReference type="PANTHER" id="PTHR10185:SF17">
    <property type="entry name" value="GM01519P-RELATED"/>
    <property type="match status" value="1"/>
</dbReference>
<keyword evidence="1" id="KW-0235">DNA replication</keyword>
<dbReference type="GO" id="GO:0003677">
    <property type="term" value="F:DNA binding"/>
    <property type="evidence" value="ECO:0007669"/>
    <property type="project" value="InterPro"/>
</dbReference>
<reference evidence="5" key="1">
    <citation type="journal article" date="2022" name="Plant J.">
        <title>Strategies of tolerance reflected in two North American maple genomes.</title>
        <authorList>
            <person name="McEvoy S.L."/>
            <person name="Sezen U.U."/>
            <person name="Trouern-Trend A."/>
            <person name="McMahon S.M."/>
            <person name="Schaberg P.G."/>
            <person name="Yang J."/>
            <person name="Wegrzyn J.L."/>
            <person name="Swenson N.G."/>
        </authorList>
    </citation>
    <scope>NUCLEOTIDE SEQUENCE</scope>
    <source>
        <strain evidence="5">91603</strain>
    </source>
</reference>
<dbReference type="Gene3D" id="3.30.870.10">
    <property type="entry name" value="Endonuclease Chain A"/>
    <property type="match status" value="1"/>
</dbReference>
<dbReference type="Pfam" id="PF08519">
    <property type="entry name" value="RFC1"/>
    <property type="match status" value="1"/>
</dbReference>